<dbReference type="OrthoDB" id="9765786at2"/>
<proteinExistence type="predicted"/>
<dbReference type="Gene3D" id="2.70.70.10">
    <property type="entry name" value="Glucose Permease (Domain IIA)"/>
    <property type="match status" value="1"/>
</dbReference>
<evidence type="ECO:0000313" key="5">
    <source>
        <dbReference type="Proteomes" id="UP000191931"/>
    </source>
</evidence>
<organism evidence="4 5">
    <name type="scientific">Desulfamplus magnetovallimortis</name>
    <dbReference type="NCBI Taxonomy" id="1246637"/>
    <lineage>
        <taxon>Bacteria</taxon>
        <taxon>Pseudomonadati</taxon>
        <taxon>Thermodesulfobacteriota</taxon>
        <taxon>Desulfobacteria</taxon>
        <taxon>Desulfobacterales</taxon>
        <taxon>Desulfobacteraceae</taxon>
        <taxon>Desulfamplus</taxon>
    </lineage>
</organism>
<keyword evidence="5" id="KW-1185">Reference proteome</keyword>
<dbReference type="Proteomes" id="UP000191931">
    <property type="component" value="Unassembled WGS sequence"/>
</dbReference>
<dbReference type="InterPro" id="IPR011055">
    <property type="entry name" value="Dup_hybrid_motif"/>
</dbReference>
<dbReference type="RefSeq" id="WP_080799550.1">
    <property type="nucleotide sequence ID" value="NZ_LT828540.1"/>
</dbReference>
<dbReference type="Pfam" id="PF01551">
    <property type="entry name" value="Peptidase_M23"/>
    <property type="match status" value="1"/>
</dbReference>
<dbReference type="InterPro" id="IPR050570">
    <property type="entry name" value="Cell_wall_metabolism_enzyme"/>
</dbReference>
<dbReference type="InterPro" id="IPR016047">
    <property type="entry name" value="M23ase_b-sheet_dom"/>
</dbReference>
<keyword evidence="2" id="KW-0472">Membrane</keyword>
<dbReference type="SUPFAM" id="SSF51261">
    <property type="entry name" value="Duplicated hybrid motif"/>
    <property type="match status" value="1"/>
</dbReference>
<feature type="transmembrane region" description="Helical" evidence="2">
    <location>
        <begin position="6"/>
        <end position="25"/>
    </location>
</feature>
<reference evidence="4 5" key="1">
    <citation type="submission" date="2017-03" db="EMBL/GenBank/DDBJ databases">
        <authorList>
            <person name="Afonso C.L."/>
            <person name="Miller P.J."/>
            <person name="Scott M.A."/>
            <person name="Spackman E."/>
            <person name="Goraichik I."/>
            <person name="Dimitrov K.M."/>
            <person name="Suarez D.L."/>
            <person name="Swayne D.E."/>
        </authorList>
    </citation>
    <scope>NUCLEOTIDE SEQUENCE [LARGE SCALE GENOMIC DNA]</scope>
    <source>
        <strain evidence="4">PRJEB14757</strain>
    </source>
</reference>
<dbReference type="PANTHER" id="PTHR21666:SF289">
    <property type="entry name" value="L-ALA--D-GLU ENDOPEPTIDASE"/>
    <property type="match status" value="1"/>
</dbReference>
<name>A0A1W1HF42_9BACT</name>
<evidence type="ECO:0000313" key="4">
    <source>
        <dbReference type="EMBL" id="SLM31109.1"/>
    </source>
</evidence>
<keyword evidence="2" id="KW-0812">Transmembrane</keyword>
<protein>
    <submittedName>
        <fullName evidence="4">Peptidase M23/M37 family protein</fullName>
    </submittedName>
</protein>
<dbReference type="AlphaFoldDB" id="A0A1W1HF42"/>
<keyword evidence="1" id="KW-0732">Signal</keyword>
<dbReference type="STRING" id="1246637.MTBBW1_270012"/>
<dbReference type="CDD" id="cd12797">
    <property type="entry name" value="M23_peptidase"/>
    <property type="match status" value="1"/>
</dbReference>
<evidence type="ECO:0000256" key="2">
    <source>
        <dbReference type="SAM" id="Phobius"/>
    </source>
</evidence>
<accession>A0A1W1HF42</accession>
<feature type="domain" description="M23ase beta-sheet core" evidence="3">
    <location>
        <begin position="343"/>
        <end position="437"/>
    </location>
</feature>
<evidence type="ECO:0000256" key="1">
    <source>
        <dbReference type="ARBA" id="ARBA00022729"/>
    </source>
</evidence>
<gene>
    <name evidence="4" type="ORF">MTBBW1_270012</name>
</gene>
<sequence>MKKILFFIFFIGVVLPFLWFIFNIYEGKQPEISLKLPSLYLTDSYELNLEVSDKGTGLRQVLITITQGTKEKNLVNKKFPFKGYLGILKGVSGSGVMEDNVKIPLESWKYGMGDGEAVIKIVVSDFSWRGWNKGNIAEIEKKVVIDTRPPEVEVLSKTHNISRGGTGLVIYRIKEENVKSGIQVGDHFYPGYSGMFNQKNIMAVFFALSHEQGPGTEIFVKAEDLAGNIAKRGFYHYIKEKKFRSDVLNISDSFLQSKMPEFDLGVQDIVFEPSDKGLLDKFIYINRNVRKLNIEKILKPVAETDSTLMWKDRFLRLPGSATRAKFADHRIYKHNGKEIDRQTHMGIDLASVAHAEVPASNAGRVIGVDNIGIFGKSVLIDHGFGLCSSYAHLSSIFVKKGDMVKKGDIIAKTGATGLAGGDHLHFAISVHDVFVNPVEWWDQSWIDNNIYSKIDDVRQEFGN</sequence>
<evidence type="ECO:0000259" key="3">
    <source>
        <dbReference type="Pfam" id="PF01551"/>
    </source>
</evidence>
<dbReference type="PANTHER" id="PTHR21666">
    <property type="entry name" value="PEPTIDASE-RELATED"/>
    <property type="match status" value="1"/>
</dbReference>
<dbReference type="GO" id="GO:0004222">
    <property type="term" value="F:metalloendopeptidase activity"/>
    <property type="evidence" value="ECO:0007669"/>
    <property type="project" value="TreeGrafter"/>
</dbReference>
<keyword evidence="2" id="KW-1133">Transmembrane helix</keyword>
<dbReference type="EMBL" id="FWEV01000190">
    <property type="protein sequence ID" value="SLM31109.1"/>
    <property type="molecule type" value="Genomic_DNA"/>
</dbReference>